<name>A0A3Q8U8M7_9VIRU</name>
<accession>A0A3Q8U8M7</accession>
<sequence>MGDKIIKTICEIDNDTEIIKYNGYDLILISTEKKNKVFSLGKNTIVNEFNFKHELNIIDFISEEIIIALKYKEKHTDIFLYNIMTGSLIKNLTIELKIEHIKCISVDSPIKNKLKKYLDNY</sequence>
<organism evidence="1">
    <name type="scientific">Megavirus baoshan</name>
    <dbReference type="NCBI Taxonomy" id="2496520"/>
    <lineage>
        <taxon>Viruses</taxon>
        <taxon>Varidnaviria</taxon>
        <taxon>Bamfordvirae</taxon>
        <taxon>Nucleocytoviricota</taxon>
        <taxon>Megaviricetes</taxon>
        <taxon>Imitervirales</taxon>
        <taxon>Mimiviridae</taxon>
        <taxon>Megamimivirinae</taxon>
        <taxon>Megavirus</taxon>
        <taxon>Megavirus baoshanense</taxon>
    </lineage>
</organism>
<gene>
    <name evidence="1" type="ORF">Mb1029</name>
</gene>
<evidence type="ECO:0000313" key="1">
    <source>
        <dbReference type="EMBL" id="AZL89860.1"/>
    </source>
</evidence>
<reference evidence="1" key="1">
    <citation type="submission" date="2018-03" db="EMBL/GenBank/DDBJ databases">
        <title>Draft genome sequences of Megaviruse, new member of the family Mimiviridae isolated from water in Shanghai, China.</title>
        <authorList>
            <person name="Xia Y."/>
        </authorList>
    </citation>
    <scope>NUCLEOTIDE SEQUENCE</scope>
    <source>
        <strain evidence="1">SH</strain>
    </source>
</reference>
<protein>
    <submittedName>
        <fullName evidence="1">BTB/POZ domain-containing protein</fullName>
    </submittedName>
</protein>
<proteinExistence type="predicted"/>
<dbReference type="EMBL" id="MH046811">
    <property type="protein sequence ID" value="AZL89860.1"/>
    <property type="molecule type" value="Genomic_DNA"/>
</dbReference>